<comment type="subcellular location">
    <subcellularLocation>
        <location evidence="1">Nucleus</location>
    </subcellularLocation>
</comment>
<evidence type="ECO:0000313" key="11">
    <source>
        <dbReference type="EnsemblMetazoa" id="KAF7489159.1"/>
    </source>
</evidence>
<organism evidence="10">
    <name type="scientific">Sarcoptes scabiei</name>
    <name type="common">Itch mite</name>
    <name type="synonym">Acarus scabiei</name>
    <dbReference type="NCBI Taxonomy" id="52283"/>
    <lineage>
        <taxon>Eukaryota</taxon>
        <taxon>Metazoa</taxon>
        <taxon>Ecdysozoa</taxon>
        <taxon>Arthropoda</taxon>
        <taxon>Chelicerata</taxon>
        <taxon>Arachnida</taxon>
        <taxon>Acari</taxon>
        <taxon>Acariformes</taxon>
        <taxon>Sarcoptiformes</taxon>
        <taxon>Astigmata</taxon>
        <taxon>Psoroptidia</taxon>
        <taxon>Sarcoptoidea</taxon>
        <taxon>Sarcoptidae</taxon>
        <taxon>Sarcoptinae</taxon>
        <taxon>Sarcoptes</taxon>
    </lineage>
</organism>
<dbReference type="EMBL" id="WVUK01000065">
    <property type="protein sequence ID" value="KAF7489159.1"/>
    <property type="molecule type" value="Genomic_DNA"/>
</dbReference>
<dbReference type="OrthoDB" id="197676at2759"/>
<dbReference type="InterPro" id="IPR043451">
    <property type="entry name" value="Myocardin-like"/>
</dbReference>
<feature type="compositionally biased region" description="Polar residues" evidence="8">
    <location>
        <begin position="182"/>
        <end position="206"/>
    </location>
</feature>
<evidence type="ECO:0000256" key="7">
    <source>
        <dbReference type="PROSITE-ProRule" id="PRU00401"/>
    </source>
</evidence>
<dbReference type="Gene3D" id="6.10.150.10">
    <property type="match status" value="1"/>
</dbReference>
<dbReference type="InterPro" id="IPR004018">
    <property type="entry name" value="RPEL_repeat"/>
</dbReference>
<keyword evidence="6" id="KW-0539">Nucleus</keyword>
<dbReference type="PANTHER" id="PTHR22793">
    <property type="entry name" value="MYOCARDIN-RELATED TRANSCRIPTION FACTOR-RELATED"/>
    <property type="match status" value="1"/>
</dbReference>
<evidence type="ECO:0000313" key="10">
    <source>
        <dbReference type="EMBL" id="KAF7489159.1"/>
    </source>
</evidence>
<evidence type="ECO:0000256" key="3">
    <source>
        <dbReference type="ARBA" id="ARBA00023015"/>
    </source>
</evidence>
<evidence type="ECO:0000256" key="8">
    <source>
        <dbReference type="SAM" id="MobiDB-lite"/>
    </source>
</evidence>
<feature type="compositionally biased region" description="Low complexity" evidence="8">
    <location>
        <begin position="331"/>
        <end position="346"/>
    </location>
</feature>
<dbReference type="SMART" id="SM00513">
    <property type="entry name" value="SAP"/>
    <property type="match status" value="1"/>
</dbReference>
<keyword evidence="3" id="KW-0805">Transcription regulation</keyword>
<dbReference type="InterPro" id="IPR003034">
    <property type="entry name" value="SAP_dom"/>
</dbReference>
<gene>
    <name evidence="10" type="ORF">SSS_3269</name>
</gene>
<keyword evidence="2" id="KW-0677">Repeat</keyword>
<dbReference type="Gene3D" id="1.10.720.30">
    <property type="entry name" value="SAP domain"/>
    <property type="match status" value="1"/>
</dbReference>
<feature type="repeat" description="RPEL" evidence="7">
    <location>
        <begin position="76"/>
        <end position="101"/>
    </location>
</feature>
<dbReference type="EnsemblMetazoa" id="SSS_3269s_mrna">
    <property type="protein sequence ID" value="KAF7489159.1"/>
    <property type="gene ID" value="SSS_3269"/>
</dbReference>
<dbReference type="PROSITE" id="PS50800">
    <property type="entry name" value="SAP"/>
    <property type="match status" value="1"/>
</dbReference>
<dbReference type="SUPFAM" id="SSF68906">
    <property type="entry name" value="SAP domain"/>
    <property type="match status" value="1"/>
</dbReference>
<evidence type="ECO:0000256" key="2">
    <source>
        <dbReference type="ARBA" id="ARBA00022737"/>
    </source>
</evidence>
<dbReference type="PANTHER" id="PTHR22793:SF12">
    <property type="entry name" value="MYOCARDIN-RELATED TRANSCRIPTION FACTOR, ISOFORM H"/>
    <property type="match status" value="1"/>
</dbReference>
<feature type="repeat" description="RPEL" evidence="7">
    <location>
        <begin position="119"/>
        <end position="144"/>
    </location>
</feature>
<dbReference type="Gene3D" id="6.10.140.2040">
    <property type="match status" value="1"/>
</dbReference>
<dbReference type="PROSITE" id="PS51073">
    <property type="entry name" value="RPEL"/>
    <property type="match status" value="2"/>
</dbReference>
<dbReference type="SMART" id="SM00707">
    <property type="entry name" value="RPEL"/>
    <property type="match status" value="3"/>
</dbReference>
<evidence type="ECO:0000259" key="9">
    <source>
        <dbReference type="PROSITE" id="PS50800"/>
    </source>
</evidence>
<dbReference type="InterPro" id="IPR036361">
    <property type="entry name" value="SAP_dom_sf"/>
</dbReference>
<accession>A0A834R196</accession>
<dbReference type="GO" id="GO:0005634">
    <property type="term" value="C:nucleus"/>
    <property type="evidence" value="ECO:0007669"/>
    <property type="project" value="UniProtKB-SubCell"/>
</dbReference>
<dbReference type="Pfam" id="PF02755">
    <property type="entry name" value="RPEL"/>
    <property type="match status" value="2"/>
</dbReference>
<evidence type="ECO:0000256" key="5">
    <source>
        <dbReference type="ARBA" id="ARBA00023163"/>
    </source>
</evidence>
<evidence type="ECO:0000256" key="6">
    <source>
        <dbReference type="ARBA" id="ARBA00023242"/>
    </source>
</evidence>
<keyword evidence="5" id="KW-0804">Transcription</keyword>
<keyword evidence="4" id="KW-0175">Coiled coil</keyword>
<reference evidence="12" key="1">
    <citation type="journal article" date="2020" name="PLoS Negl. Trop. Dis.">
        <title>High-quality nuclear genome for Sarcoptes scabiei-A critical resource for a neglected parasite.</title>
        <authorList>
            <person name="Korhonen P.K."/>
            <person name="Gasser R.B."/>
            <person name="Ma G."/>
            <person name="Wang T."/>
            <person name="Stroehlein A.J."/>
            <person name="Young N.D."/>
            <person name="Ang C.S."/>
            <person name="Fernando D.D."/>
            <person name="Lu H.C."/>
            <person name="Taylor S."/>
            <person name="Reynolds S.L."/>
            <person name="Mofiz E."/>
            <person name="Najaraj S.H."/>
            <person name="Gowda H."/>
            <person name="Madugundu A."/>
            <person name="Renuse S."/>
            <person name="Holt D."/>
            <person name="Pandey A."/>
            <person name="Papenfuss A.T."/>
            <person name="Fischer K."/>
        </authorList>
    </citation>
    <scope>NUCLEOTIDE SEQUENCE [LARGE SCALE GENOMIC DNA]</scope>
</reference>
<feature type="region of interest" description="Disordered" evidence="8">
    <location>
        <begin position="325"/>
        <end position="362"/>
    </location>
</feature>
<dbReference type="GO" id="GO:0003713">
    <property type="term" value="F:transcription coactivator activity"/>
    <property type="evidence" value="ECO:0007669"/>
    <property type="project" value="TreeGrafter"/>
</dbReference>
<evidence type="ECO:0000313" key="12">
    <source>
        <dbReference type="Proteomes" id="UP000070412"/>
    </source>
</evidence>
<feature type="compositionally biased region" description="Basic residues" evidence="8">
    <location>
        <begin position="349"/>
        <end position="362"/>
    </location>
</feature>
<name>A0A834R196_SARSC</name>
<dbReference type="Proteomes" id="UP000070412">
    <property type="component" value="Unassembled WGS sequence"/>
</dbReference>
<dbReference type="GO" id="GO:0045944">
    <property type="term" value="P:positive regulation of transcription by RNA polymerase II"/>
    <property type="evidence" value="ECO:0007669"/>
    <property type="project" value="TreeGrafter"/>
</dbReference>
<sequence length="1436" mass="159466">MNEESLLTEPNRSPQSVIDCASLTNSMTKNKESLKLKLMLRRPIDVLVDQGILPPPKSSPTFYEQKMKLERAKTGDFLKHKIQRRPQRDELIQHHILEDSFDQTYYEQERKLKRARLADDLNERLSHRPGPLELIKGNILHTDEFLEQAIKDGQITFKKTCEGEIIKNPPKRFVFEEESSSDSAPSPLQNNRNLNATLNSTQSPSTSSFLLSQNGSIISMSQQLDQSVTIPPTASSILNSGTNRSYMVTKPMTSLPIQPDATSNASTTTLFIAPNQMLTNVVVNNQTDRSTSITSGNNSIASLGHSTLPSTSTTTFVLNNDSIGSFGPTATSRSSTTSTSSSIITSNQKSKKRIKSKTTPKARVIKFHEYTGPPSARKQSSSNQSCPETSYQLLLKQQQLFLQWQLESQQNQQTKKVRAFTQLQNSSSSATPLLPSATSTIASIATLSSPPPSLLDGNYNSCLNQKRSETKQSPPSTLKNIDSKINFNQKHSLNNNSLFMENEALILNDSINEMFNYHQQRNDELEQSKSSDRFATNKFESISTDLSVNKSKKKDLIDCEDSGRDVSNNKNNFATKTTATTATKSTVPSVKKIISKLEDMKVSDLKAELKKRNLPVSGAKQQLIERLKPFSDAVVINNNAIVTAEINETILKQNISNQCLNQASSNLILQQQDVCSATKLNTISSVPTTAIIWSSNNEMLSINGNQATKSFNDCNGPKSSTEEFLLLANHSDNLGTMPLQLKQTQSLNLDGTTTLAIPIGSTFIPQYHVVTSSGSNNSNSKINFNTLRIQQTDDLGAKNLVTLNNGISNIAPMQTNQLTTALNYSTSSNTIGQLNGDQAATSNLAILTAAPSRFQLTSLDNFGTALIPTNITTNLSANTKIVGIPNANNGTVFHQFLLYPNSLNSVTTSRTGQDLNLQTSKHNRSNSLPNESLHPLQRNTSLPIIINQMPMAQLSSSTESDFQLIKVQEPKTNNAINSTGSIISHEKNGALASTKILNGSNFNQKMTKFLKKIEKSKQDENMKFENKQHHHIATECTNSSLISQSINDRISIGKIDSKSDNNNNFTQPDSTTNGNCGLDFMINFDDLNDLSHFDKIAENVSMQTTTSTAQTSEPVTKESQTLAISNSNQTLNNVYCAVMKNCDKNDSINFDDNWLDELTSFADNSNFLEQNELMDQNKQQTQPSSSLVSKTNVIHNDQTSSSRFAIDINQNDQDNDNSLFETINKLFENDFINQNTNGINNSNNNLDNSSEIQLNTENSLIKIDNLNSDVTFDCLTYQNYSESNNNTVRCDSVDANNNNSTVENNQMADTTDFPYALDQRSTSRSMFDSGSSNDDNNNNRHILRSVFRPPPPYYSNHHHIDINQSDQVPSSSFRNDYFETSNNHFYKNPLQSQHHHNHHLNSSHESFGDLFFDENDFKSTSSMDFPLLLDKIDFAT</sequence>
<reference evidence="10" key="2">
    <citation type="submission" date="2020-01" db="EMBL/GenBank/DDBJ databases">
        <authorList>
            <person name="Korhonen P.K.K."/>
            <person name="Guangxu M.G."/>
            <person name="Wang T.W."/>
            <person name="Stroehlein A.J.S."/>
            <person name="Young N.D."/>
            <person name="Ang C.-S.A."/>
            <person name="Fernando D.W.F."/>
            <person name="Lu H.L."/>
            <person name="Taylor S.T."/>
            <person name="Ehtesham M.E.M."/>
            <person name="Najaraj S.H.N."/>
            <person name="Harsha G.H.G."/>
            <person name="Madugundu A.M."/>
            <person name="Renuse S.R."/>
            <person name="Holt D.H."/>
            <person name="Pandey A.P."/>
            <person name="Papenfuss A.P."/>
            <person name="Gasser R.B.G."/>
            <person name="Fischer K.F."/>
        </authorList>
    </citation>
    <scope>NUCLEOTIDE SEQUENCE</scope>
    <source>
        <strain evidence="10">SSS_KF_BRIS2020</strain>
    </source>
</reference>
<keyword evidence="12" id="KW-1185">Reference proteome</keyword>
<protein>
    <submittedName>
        <fullName evidence="10">MKL/myocardin-like protein 2</fullName>
    </submittedName>
</protein>
<evidence type="ECO:0000256" key="4">
    <source>
        <dbReference type="ARBA" id="ARBA00023054"/>
    </source>
</evidence>
<evidence type="ECO:0000256" key="1">
    <source>
        <dbReference type="ARBA" id="ARBA00004123"/>
    </source>
</evidence>
<feature type="domain" description="SAP" evidence="9">
    <location>
        <begin position="597"/>
        <end position="631"/>
    </location>
</feature>
<feature type="region of interest" description="Disordered" evidence="8">
    <location>
        <begin position="175"/>
        <end position="206"/>
    </location>
</feature>
<dbReference type="Pfam" id="PF02037">
    <property type="entry name" value="SAP"/>
    <property type="match status" value="1"/>
</dbReference>
<reference evidence="11" key="3">
    <citation type="submission" date="2022-06" db="UniProtKB">
        <authorList>
            <consortium name="EnsemblMetazoa"/>
        </authorList>
    </citation>
    <scope>IDENTIFICATION</scope>
</reference>
<proteinExistence type="predicted"/>